<dbReference type="InterPro" id="IPR044049">
    <property type="entry name" value="EccD_transm"/>
</dbReference>
<dbReference type="OrthoDB" id="4156660at2"/>
<evidence type="ECO:0000256" key="2">
    <source>
        <dbReference type="ARBA" id="ARBA00006162"/>
    </source>
</evidence>
<dbReference type="GO" id="GO:0005886">
    <property type="term" value="C:plasma membrane"/>
    <property type="evidence" value="ECO:0007669"/>
    <property type="project" value="UniProtKB-SubCell"/>
</dbReference>
<name>A0A498PRQ6_9MYCO</name>
<evidence type="ECO:0000313" key="10">
    <source>
        <dbReference type="Proteomes" id="UP000273307"/>
    </source>
</evidence>
<dbReference type="Gene3D" id="3.10.20.90">
    <property type="entry name" value="Phosphatidylinositol 3-kinase Catalytic Subunit, Chain A, domain 1"/>
    <property type="match status" value="1"/>
</dbReference>
<keyword evidence="3" id="KW-1003">Cell membrane</keyword>
<sequence>MSAADPGLRRVTVHAGTTAVDLSLPAALPVAALIPPIIDILGDHIAPDTATRYRLCIAGGEALASPTTLAESDIRDGAVLVLTRSVPEPPNHRHDDVAEAVAATLGAVHRPCRAVTRLTGALAAGAVTTAGVGVLIRHALRAGAHHDAAATGVAASAAVFALLLAGLVQRIHRDPIAALTLSMIAAAFLAVAGLLVVPGTPGMPHAMLAATAAAVAATLAIRVTGCGVATLTAVAGCATVIAVAALAGVLTAAPWYVIGSSTALASLGLLEASARMSIALAGLSPRLPTAPDHDAGQLPPPEVLTARSARADNWLTGLLATFSCCAAIGAVVAALATHRGVALAAVTAALLVMRARAHRHRTRGLLLVISGTSTGTTAFVIATAGWPQHGALIAALTAILAATAICLGFVAPRVPRPPVVTRGVEALELAAWAAMAPLACWTCGTFGAIRALDLI</sequence>
<accession>A0A498PRQ6</accession>
<evidence type="ECO:0000256" key="7">
    <source>
        <dbReference type="SAM" id="Phobius"/>
    </source>
</evidence>
<dbReference type="Pfam" id="PF19053">
    <property type="entry name" value="EccD"/>
    <property type="match status" value="1"/>
</dbReference>
<feature type="transmembrane region" description="Helical" evidence="7">
    <location>
        <begin position="314"/>
        <end position="335"/>
    </location>
</feature>
<feature type="transmembrane region" description="Helical" evidence="7">
    <location>
        <begin position="392"/>
        <end position="414"/>
    </location>
</feature>
<dbReference type="NCBIfam" id="TIGR03920">
    <property type="entry name" value="T7SS_EccD"/>
    <property type="match status" value="1"/>
</dbReference>
<feature type="transmembrane region" description="Helical" evidence="7">
    <location>
        <begin position="148"/>
        <end position="168"/>
    </location>
</feature>
<keyword evidence="6 7" id="KW-0472">Membrane</keyword>
<dbReference type="PIRSF" id="PIRSF017804">
    <property type="entry name" value="Secretion_EccD1"/>
    <property type="match status" value="1"/>
</dbReference>
<gene>
    <name evidence="9" type="primary">eccD5_2</name>
    <name evidence="9" type="ORF">LAUMK136_00979</name>
</gene>
<feature type="transmembrane region" description="Helical" evidence="7">
    <location>
        <begin position="118"/>
        <end position="136"/>
    </location>
</feature>
<dbReference type="InterPro" id="IPR006707">
    <property type="entry name" value="T7SS_EccD"/>
</dbReference>
<dbReference type="AlphaFoldDB" id="A0A498PRQ6"/>
<feature type="transmembrane region" description="Helical" evidence="7">
    <location>
        <begin position="364"/>
        <end position="386"/>
    </location>
</feature>
<dbReference type="Pfam" id="PF08817">
    <property type="entry name" value="YukD"/>
    <property type="match status" value="1"/>
</dbReference>
<dbReference type="Proteomes" id="UP000273307">
    <property type="component" value="Unassembled WGS sequence"/>
</dbReference>
<keyword evidence="10" id="KW-1185">Reference proteome</keyword>
<dbReference type="InterPro" id="IPR024962">
    <property type="entry name" value="YukD-like"/>
</dbReference>
<proteinExistence type="inferred from homology"/>
<feature type="domain" description="EccD-like transmembrane" evidence="8">
    <location>
        <begin position="116"/>
        <end position="452"/>
    </location>
</feature>
<dbReference type="RefSeq" id="WP_122495005.1">
    <property type="nucleotide sequence ID" value="NZ_UPHP01000022.1"/>
</dbReference>
<feature type="transmembrane region" description="Helical" evidence="7">
    <location>
        <begin position="175"/>
        <end position="197"/>
    </location>
</feature>
<feature type="transmembrane region" description="Helical" evidence="7">
    <location>
        <begin position="228"/>
        <end position="247"/>
    </location>
</feature>
<organism evidence="9 10">
    <name type="scientific">Mycobacterium attenuatum</name>
    <dbReference type="NCBI Taxonomy" id="2341086"/>
    <lineage>
        <taxon>Bacteria</taxon>
        <taxon>Bacillati</taxon>
        <taxon>Actinomycetota</taxon>
        <taxon>Actinomycetes</taxon>
        <taxon>Mycobacteriales</taxon>
        <taxon>Mycobacteriaceae</taxon>
        <taxon>Mycobacterium</taxon>
    </lineage>
</organism>
<protein>
    <submittedName>
        <fullName evidence="9">ESX-5 secretion system protein EccD5</fullName>
    </submittedName>
</protein>
<comment type="similarity">
    <text evidence="2">Belongs to the EccD/Snm4 family.</text>
</comment>
<keyword evidence="5 7" id="KW-1133">Transmembrane helix</keyword>
<evidence type="ECO:0000256" key="1">
    <source>
        <dbReference type="ARBA" id="ARBA00004651"/>
    </source>
</evidence>
<evidence type="ECO:0000256" key="5">
    <source>
        <dbReference type="ARBA" id="ARBA00022989"/>
    </source>
</evidence>
<evidence type="ECO:0000256" key="4">
    <source>
        <dbReference type="ARBA" id="ARBA00022692"/>
    </source>
</evidence>
<reference evidence="9 10" key="1">
    <citation type="submission" date="2018-09" db="EMBL/GenBank/DDBJ databases">
        <authorList>
            <person name="Tagini F."/>
        </authorList>
    </citation>
    <scope>NUCLEOTIDE SEQUENCE [LARGE SCALE GENOMIC DNA]</scope>
    <source>
        <strain evidence="9 10">MK136</strain>
    </source>
</reference>
<keyword evidence="4 7" id="KW-0812">Transmembrane</keyword>
<evidence type="ECO:0000256" key="3">
    <source>
        <dbReference type="ARBA" id="ARBA00022475"/>
    </source>
</evidence>
<evidence type="ECO:0000313" key="9">
    <source>
        <dbReference type="EMBL" id="VBA35209.1"/>
    </source>
</evidence>
<dbReference type="EMBL" id="UPHP01000022">
    <property type="protein sequence ID" value="VBA35209.1"/>
    <property type="molecule type" value="Genomic_DNA"/>
</dbReference>
<evidence type="ECO:0000259" key="8">
    <source>
        <dbReference type="Pfam" id="PF19053"/>
    </source>
</evidence>
<comment type="subcellular location">
    <subcellularLocation>
        <location evidence="1">Cell membrane</location>
        <topology evidence="1">Multi-pass membrane protein</topology>
    </subcellularLocation>
</comment>
<feature type="transmembrane region" description="Helical" evidence="7">
    <location>
        <begin position="203"/>
        <end position="221"/>
    </location>
</feature>
<evidence type="ECO:0000256" key="6">
    <source>
        <dbReference type="ARBA" id="ARBA00023136"/>
    </source>
</evidence>